<evidence type="ECO:0000313" key="1">
    <source>
        <dbReference type="EMBL" id="CEG59305.1"/>
    </source>
</evidence>
<dbReference type="Proteomes" id="UP000032430">
    <property type="component" value="Plasmid II"/>
</dbReference>
<dbReference type="RefSeq" id="WP_045097882.1">
    <property type="nucleotide sequence ID" value="NZ_LN614828.1"/>
</dbReference>
<keyword evidence="1" id="KW-0614">Plasmid</keyword>
<name>A0A098GBG4_9GAMM</name>
<geneLocation type="plasmid" evidence="2">
    <name>LLAP10_pA</name>
</geneLocation>
<evidence type="ECO:0000313" key="2">
    <source>
        <dbReference type="Proteomes" id="UP000032430"/>
    </source>
</evidence>
<reference evidence="2" key="1">
    <citation type="submission" date="2014-09" db="EMBL/GenBank/DDBJ databases">
        <authorList>
            <person name="Gomez-Valero L."/>
        </authorList>
    </citation>
    <scope>NUCLEOTIDE SEQUENCE [LARGE SCALE GENOMIC DNA]</scope>
    <source>
        <strain evidence="2">ATCC700992</strain>
        <plasmid evidence="2">LLAP10_pA</plasmid>
    </source>
</reference>
<sequence>MNTHANPTENKPHTLNQSTLINISEQADDFGYADFPVMVTQAAWDKYIKNNDNIFIMKRVEYLKLNNILLMLARSIIRLYKRSVINFRVYPLPGHGMQLQTAFVLLKARVLRDDNGNPTIIIMLPREQCRW</sequence>
<accession>A0A098GBG4</accession>
<keyword evidence="2" id="KW-1185">Reference proteome</keyword>
<proteinExistence type="predicted"/>
<protein>
    <submittedName>
        <fullName evidence="1">Uncharacterized protein</fullName>
    </submittedName>
</protein>
<dbReference type="HOGENOM" id="CLU_1924931_0_0_6"/>
<dbReference type="EMBL" id="LN614828">
    <property type="protein sequence ID" value="CEG59305.1"/>
    <property type="molecule type" value="Genomic_DNA"/>
</dbReference>
<gene>
    <name evidence="1" type="ORF">LFA_pA0207</name>
</gene>
<organism evidence="1 2">
    <name type="scientific">Legionella fallonii LLAP-10</name>
    <dbReference type="NCBI Taxonomy" id="1212491"/>
    <lineage>
        <taxon>Bacteria</taxon>
        <taxon>Pseudomonadati</taxon>
        <taxon>Pseudomonadota</taxon>
        <taxon>Gammaproteobacteria</taxon>
        <taxon>Legionellales</taxon>
        <taxon>Legionellaceae</taxon>
        <taxon>Legionella</taxon>
    </lineage>
</organism>
<dbReference type="KEGG" id="lfa:LFA_pA0207"/>
<dbReference type="AlphaFoldDB" id="A0A098GBG4"/>
<dbReference type="OrthoDB" id="4556966at2"/>